<keyword evidence="3" id="KW-1185">Reference proteome</keyword>
<evidence type="ECO:0000256" key="1">
    <source>
        <dbReference type="ARBA" id="ARBA00022723"/>
    </source>
</evidence>
<name>A0ABY2D1F3_9GAMM</name>
<reference evidence="2 3" key="1">
    <citation type="submission" date="2019-03" db="EMBL/GenBank/DDBJ databases">
        <title>Halomonas marinisediminis sp. nov., a moderately halophilic bacterium isolated from the Bohai Gulf.</title>
        <authorList>
            <person name="Ji X."/>
        </authorList>
    </citation>
    <scope>NUCLEOTIDE SEQUENCE [LARGE SCALE GENOMIC DNA]</scope>
    <source>
        <strain evidence="2 3">204</strain>
    </source>
</reference>
<keyword evidence="1" id="KW-0479">Metal-binding</keyword>
<dbReference type="InterPro" id="IPR015813">
    <property type="entry name" value="Pyrv/PenolPyrv_kinase-like_dom"/>
</dbReference>
<protein>
    <submittedName>
        <fullName evidence="2">2-keto-3-deoxy-L-rhamnonate aldolase</fullName>
    </submittedName>
</protein>
<dbReference type="EMBL" id="SLTR01000786">
    <property type="protein sequence ID" value="TDA72053.1"/>
    <property type="molecule type" value="Genomic_DNA"/>
</dbReference>
<gene>
    <name evidence="2" type="ORF">E0702_18520</name>
</gene>
<evidence type="ECO:0000313" key="3">
    <source>
        <dbReference type="Proteomes" id="UP000294823"/>
    </source>
</evidence>
<dbReference type="Gene3D" id="3.20.20.60">
    <property type="entry name" value="Phosphoenolpyruvate-binding domains"/>
    <property type="match status" value="1"/>
</dbReference>
<accession>A0ABY2D1F3</accession>
<feature type="non-terminal residue" evidence="2">
    <location>
        <position position="53"/>
    </location>
</feature>
<proteinExistence type="predicted"/>
<comment type="caution">
    <text evidence="2">The sequence shown here is derived from an EMBL/GenBank/DDBJ whole genome shotgun (WGS) entry which is preliminary data.</text>
</comment>
<dbReference type="InterPro" id="IPR040442">
    <property type="entry name" value="Pyrv_kinase-like_dom_sf"/>
</dbReference>
<dbReference type="SUPFAM" id="SSF51621">
    <property type="entry name" value="Phosphoenolpyruvate/pyruvate domain"/>
    <property type="match status" value="1"/>
</dbReference>
<organism evidence="2 3">
    <name type="scientific">Halomonas marinisediminis</name>
    <dbReference type="NCBI Taxonomy" id="2546095"/>
    <lineage>
        <taxon>Bacteria</taxon>
        <taxon>Pseudomonadati</taxon>
        <taxon>Pseudomonadota</taxon>
        <taxon>Gammaproteobacteria</taxon>
        <taxon>Oceanospirillales</taxon>
        <taxon>Halomonadaceae</taxon>
        <taxon>Halomonas</taxon>
    </lineage>
</organism>
<sequence length="53" mass="5335">MAAPENQLKQALLAGDVQIGIWLGFGAPAGAELPAGCGFDWCRGAGAHSPTDP</sequence>
<dbReference type="Proteomes" id="UP000294823">
    <property type="component" value="Unassembled WGS sequence"/>
</dbReference>
<evidence type="ECO:0000313" key="2">
    <source>
        <dbReference type="EMBL" id="TDA72053.1"/>
    </source>
</evidence>